<gene>
    <name evidence="17" type="primary">100640287</name>
</gene>
<dbReference type="InterPro" id="IPR036875">
    <property type="entry name" value="Znf_CCHC_sf"/>
</dbReference>
<evidence type="ECO:0000256" key="1">
    <source>
        <dbReference type="ARBA" id="ARBA00004123"/>
    </source>
</evidence>
<keyword evidence="10" id="KW-0539">Nucleus</keyword>
<evidence type="ECO:0000256" key="12">
    <source>
        <dbReference type="PROSITE-ProRule" id="PRU00047"/>
    </source>
</evidence>
<dbReference type="PANTHER" id="PTHR46259">
    <property type="entry name" value="ZINC FINGER CCHC-TYPE AND RNA-BINDING MOTIF-CONTAINING PROTEIN 1"/>
    <property type="match status" value="1"/>
</dbReference>
<dbReference type="SMART" id="SM00361">
    <property type="entry name" value="RRM_1"/>
    <property type="match status" value="1"/>
</dbReference>
<comment type="subcellular location">
    <subcellularLocation>
        <location evidence="1">Nucleus</location>
    </subcellularLocation>
</comment>
<dbReference type="InterPro" id="IPR003954">
    <property type="entry name" value="RRM_euk-type"/>
</dbReference>
<dbReference type="eggNOG" id="KOG0118">
    <property type="taxonomic scope" value="Eukaryota"/>
</dbReference>
<keyword evidence="6 12" id="KW-0863">Zinc-finger</keyword>
<protein>
    <recommendedName>
        <fullName evidence="2">Zinc finger CCHC-type and RNA-binding motif-containing protein 1</fullName>
    </recommendedName>
    <alternativeName>
        <fullName evidence="11">U11/U12 small nuclear ribonucleoprotein 31 kDa protein</fullName>
    </alternativeName>
</protein>
<dbReference type="SMART" id="SM00360">
    <property type="entry name" value="RRM"/>
    <property type="match status" value="1"/>
</dbReference>
<dbReference type="PROSITE" id="PS50102">
    <property type="entry name" value="RRM"/>
    <property type="match status" value="1"/>
</dbReference>
<evidence type="ECO:0000256" key="5">
    <source>
        <dbReference type="ARBA" id="ARBA00022728"/>
    </source>
</evidence>
<dbReference type="EnsemblMetazoa" id="Aqu2.1.31922_001">
    <property type="protein sequence ID" value="Aqu2.1.31922_001"/>
    <property type="gene ID" value="Aqu2.1.31922"/>
</dbReference>
<dbReference type="PROSITE" id="PS50158">
    <property type="entry name" value="ZF_CCHC"/>
    <property type="match status" value="1"/>
</dbReference>
<organism evidence="17">
    <name type="scientific">Amphimedon queenslandica</name>
    <name type="common">Sponge</name>
    <dbReference type="NCBI Taxonomy" id="400682"/>
    <lineage>
        <taxon>Eukaryota</taxon>
        <taxon>Metazoa</taxon>
        <taxon>Porifera</taxon>
        <taxon>Demospongiae</taxon>
        <taxon>Heteroscleromorpha</taxon>
        <taxon>Haplosclerida</taxon>
        <taxon>Niphatidae</taxon>
        <taxon>Amphimedon</taxon>
    </lineage>
</organism>
<dbReference type="STRING" id="400682.A0A1X7UX30"/>
<keyword evidence="9" id="KW-0508">mRNA splicing</keyword>
<dbReference type="InterPro" id="IPR012677">
    <property type="entry name" value="Nucleotide-bd_a/b_plait_sf"/>
</dbReference>
<dbReference type="InterPro" id="IPR035979">
    <property type="entry name" value="RBD_domain_sf"/>
</dbReference>
<dbReference type="InterPro" id="IPR000504">
    <property type="entry name" value="RRM_dom"/>
</dbReference>
<evidence type="ECO:0000313" key="17">
    <source>
        <dbReference type="EnsemblMetazoa" id="Aqu2.1.31922_001"/>
    </source>
</evidence>
<feature type="region of interest" description="Disordered" evidence="14">
    <location>
        <begin position="119"/>
        <end position="229"/>
    </location>
</feature>
<dbReference type="SUPFAM" id="SSF57756">
    <property type="entry name" value="Retrovirus zinc finger-like domains"/>
    <property type="match status" value="1"/>
</dbReference>
<keyword evidence="4" id="KW-0479">Metal-binding</keyword>
<dbReference type="Gene3D" id="4.10.60.10">
    <property type="entry name" value="Zinc finger, CCHC-type"/>
    <property type="match status" value="1"/>
</dbReference>
<dbReference type="GO" id="GO:0005689">
    <property type="term" value="C:U12-type spliceosomal complex"/>
    <property type="evidence" value="ECO:0007669"/>
    <property type="project" value="InterPro"/>
</dbReference>
<feature type="domain" description="RRM" evidence="15">
    <location>
        <begin position="10"/>
        <end position="88"/>
    </location>
</feature>
<dbReference type="CDD" id="cd12393">
    <property type="entry name" value="RRM_ZCRB1"/>
    <property type="match status" value="1"/>
</dbReference>
<keyword evidence="5" id="KW-0747">Spliceosome</keyword>
<evidence type="ECO:0000256" key="11">
    <source>
        <dbReference type="ARBA" id="ARBA00032031"/>
    </source>
</evidence>
<evidence type="ECO:0000256" key="10">
    <source>
        <dbReference type="ARBA" id="ARBA00023242"/>
    </source>
</evidence>
<dbReference type="OrthoDB" id="267048at2759"/>
<dbReference type="PANTHER" id="PTHR46259:SF1">
    <property type="entry name" value="ZINC FINGER CCHC-TYPE AND RNA-BINDING MOTIF-CONTAINING PROTEIN 1"/>
    <property type="match status" value="1"/>
</dbReference>
<dbReference type="Proteomes" id="UP000007879">
    <property type="component" value="Unassembled WGS sequence"/>
</dbReference>
<evidence type="ECO:0000256" key="4">
    <source>
        <dbReference type="ARBA" id="ARBA00022723"/>
    </source>
</evidence>
<proteinExistence type="predicted"/>
<dbReference type="GO" id="GO:0000398">
    <property type="term" value="P:mRNA splicing, via spliceosome"/>
    <property type="evidence" value="ECO:0007669"/>
    <property type="project" value="InterPro"/>
</dbReference>
<feature type="compositionally biased region" description="Basic and acidic residues" evidence="14">
    <location>
        <begin position="169"/>
        <end position="186"/>
    </location>
</feature>
<evidence type="ECO:0000256" key="7">
    <source>
        <dbReference type="ARBA" id="ARBA00022833"/>
    </source>
</evidence>
<keyword evidence="8 13" id="KW-0694">RNA-binding</keyword>
<dbReference type="Pfam" id="PF00076">
    <property type="entry name" value="RRM_1"/>
    <property type="match status" value="1"/>
</dbReference>
<dbReference type="InParanoid" id="A0A1X7UX30"/>
<reference evidence="17" key="2">
    <citation type="submission" date="2017-05" db="UniProtKB">
        <authorList>
            <consortium name="EnsemblMetazoa"/>
        </authorList>
    </citation>
    <scope>IDENTIFICATION</scope>
</reference>
<dbReference type="EnsemblMetazoa" id="XM_003386557.3">
    <property type="protein sequence ID" value="XP_003386605.1"/>
    <property type="gene ID" value="LOC100640287"/>
</dbReference>
<dbReference type="GO" id="GO:0003723">
    <property type="term" value="F:RNA binding"/>
    <property type="evidence" value="ECO:0007669"/>
    <property type="project" value="UniProtKB-UniRule"/>
</dbReference>
<accession>A0A1X7UX30</accession>
<dbReference type="Gene3D" id="3.30.70.330">
    <property type="match status" value="1"/>
</dbReference>
<feature type="domain" description="CCHC-type" evidence="16">
    <location>
        <begin position="107"/>
        <end position="122"/>
    </location>
</feature>
<evidence type="ECO:0000259" key="15">
    <source>
        <dbReference type="PROSITE" id="PS50102"/>
    </source>
</evidence>
<keyword evidence="18" id="KW-1185">Reference proteome</keyword>
<reference evidence="18" key="1">
    <citation type="journal article" date="2010" name="Nature">
        <title>The Amphimedon queenslandica genome and the evolution of animal complexity.</title>
        <authorList>
            <person name="Srivastava M."/>
            <person name="Simakov O."/>
            <person name="Chapman J."/>
            <person name="Fahey B."/>
            <person name="Gauthier M.E."/>
            <person name="Mitros T."/>
            <person name="Richards G.S."/>
            <person name="Conaco C."/>
            <person name="Dacre M."/>
            <person name="Hellsten U."/>
            <person name="Larroux C."/>
            <person name="Putnam N.H."/>
            <person name="Stanke M."/>
            <person name="Adamska M."/>
            <person name="Darling A."/>
            <person name="Degnan S.M."/>
            <person name="Oakley T.H."/>
            <person name="Plachetzki D.C."/>
            <person name="Zhai Y."/>
            <person name="Adamski M."/>
            <person name="Calcino A."/>
            <person name="Cummins S.F."/>
            <person name="Goodstein D.M."/>
            <person name="Harris C."/>
            <person name="Jackson D.J."/>
            <person name="Leys S.P."/>
            <person name="Shu S."/>
            <person name="Woodcroft B.J."/>
            <person name="Vervoort M."/>
            <person name="Kosik K.S."/>
            <person name="Manning G."/>
            <person name="Degnan B.M."/>
            <person name="Rokhsar D.S."/>
        </authorList>
    </citation>
    <scope>NUCLEOTIDE SEQUENCE [LARGE SCALE GENOMIC DNA]</scope>
</reference>
<evidence type="ECO:0000256" key="2">
    <source>
        <dbReference type="ARBA" id="ARBA00015428"/>
    </source>
</evidence>
<dbReference type="InterPro" id="IPR034219">
    <property type="entry name" value="ZCRB1_RRM"/>
</dbReference>
<feature type="compositionally biased region" description="Acidic residues" evidence="14">
    <location>
        <begin position="150"/>
        <end position="161"/>
    </location>
</feature>
<evidence type="ECO:0000256" key="14">
    <source>
        <dbReference type="SAM" id="MobiDB-lite"/>
    </source>
</evidence>
<evidence type="ECO:0000256" key="8">
    <source>
        <dbReference type="ARBA" id="ARBA00022884"/>
    </source>
</evidence>
<dbReference type="InterPro" id="IPR001878">
    <property type="entry name" value="Znf_CCHC"/>
</dbReference>
<evidence type="ECO:0000256" key="3">
    <source>
        <dbReference type="ARBA" id="ARBA00022664"/>
    </source>
</evidence>
<evidence type="ECO:0000256" key="9">
    <source>
        <dbReference type="ARBA" id="ARBA00023187"/>
    </source>
</evidence>
<evidence type="ECO:0000313" key="18">
    <source>
        <dbReference type="Proteomes" id="UP000007879"/>
    </source>
</evidence>
<keyword evidence="3" id="KW-0507">mRNA processing</keyword>
<dbReference type="SUPFAM" id="SSF54928">
    <property type="entry name" value="RNA-binding domain, RBD"/>
    <property type="match status" value="1"/>
</dbReference>
<dbReference type="InterPro" id="IPR044598">
    <property type="entry name" value="ZCRB1"/>
</dbReference>
<dbReference type="OMA" id="DSECPRM"/>
<sequence>MSGGLCPSKSTVYVSNLPYCLTNNDLHKIFEKFGKIGKVTVVKDKEKRESRGVAFILFIDKMAAARAVQIMNDREMFGRTLKCSIAKDNGRAPEFIKRKIYKDKSFCYECREGGHLSYQCPKNALGDREQPQTKKRKRKQSERDKSATEEVVDEYDDDDISLGEAIRISQEEREIEPRPQTDDKPRPLLSDPLTIEQQPVMTSDLIHQYGRQRKTLKKDSYFSDEDASD</sequence>
<dbReference type="GO" id="GO:0008270">
    <property type="term" value="F:zinc ion binding"/>
    <property type="evidence" value="ECO:0007669"/>
    <property type="project" value="UniProtKB-KW"/>
</dbReference>
<name>A0A1X7UX30_AMPQE</name>
<evidence type="ECO:0000256" key="13">
    <source>
        <dbReference type="PROSITE-ProRule" id="PRU00176"/>
    </source>
</evidence>
<keyword evidence="7" id="KW-0862">Zinc</keyword>
<evidence type="ECO:0000259" key="16">
    <source>
        <dbReference type="PROSITE" id="PS50158"/>
    </source>
</evidence>
<dbReference type="AlphaFoldDB" id="A0A1X7UX30"/>
<evidence type="ECO:0000256" key="6">
    <source>
        <dbReference type="ARBA" id="ARBA00022771"/>
    </source>
</evidence>
<dbReference type="KEGG" id="aqu:100640287"/>